<gene>
    <name evidence="2" type="ORF">PPG34_00540</name>
</gene>
<dbReference type="SUPFAM" id="SSF56935">
    <property type="entry name" value="Porins"/>
    <property type="match status" value="1"/>
</dbReference>
<dbReference type="Gene3D" id="2.40.160.10">
    <property type="entry name" value="Porin"/>
    <property type="match status" value="1"/>
</dbReference>
<sequence length="476" mass="52100">MKRLLIAGAMMALMIVPQANVWADGDEFEEFTPAQREQIRKMIQDNLRGGGMTQIDPPTLDLSEQMPALGDTKQQVQRFGDTFTGGSGLQGGRTIYAKPFVKAPKTIVGGYIDFIVTDCAGAARDCRDGLEFDQERFVPFFYSQVTDRVSVAVELEIEHGGPQGNQGDGDVKIEFATMDYRIEDWINLRGGILLVPMGRFNLIHDTPLNDLPLRPMVSRLIIPSTFAESGLGLYGTFYPTRLSKVDYEFYITQGFDGSDTTTTDTVAAMTGIVSRATSSVFTAANGLRSIRGSLQTDNNDNKAIVSRIAVSPILGVEVAGSIHHGTWDDADNNYLTILAVDGNLQRGPFEIQGEAAWVNIEGGNTLASSGLPPARMEGFYVQGNYHFMPEFLQKMAPTHFSQGSTFTAIVRYGEADTNANVSNNTNDLKRVTFGVNFRPVEDSVIKFAYTINDEAISDSRSAASNNGWQFGAATYF</sequence>
<evidence type="ECO:0000256" key="1">
    <source>
        <dbReference type="SAM" id="SignalP"/>
    </source>
</evidence>
<dbReference type="EMBL" id="JAQOUE010000001">
    <property type="protein sequence ID" value="MDT7040814.1"/>
    <property type="molecule type" value="Genomic_DNA"/>
</dbReference>
<dbReference type="Pfam" id="PF07396">
    <property type="entry name" value="Porin_O_P"/>
    <property type="match status" value="1"/>
</dbReference>
<organism evidence="2 3">
    <name type="scientific">Candidatus Nitronereus thalassa</name>
    <dbReference type="NCBI Taxonomy" id="3020898"/>
    <lineage>
        <taxon>Bacteria</taxon>
        <taxon>Pseudomonadati</taxon>
        <taxon>Nitrospirota</taxon>
        <taxon>Nitrospiria</taxon>
        <taxon>Nitrospirales</taxon>
        <taxon>Nitrospiraceae</taxon>
        <taxon>Candidatus Nitronereus</taxon>
    </lineage>
</organism>
<comment type="caution">
    <text evidence="2">The sequence shown here is derived from an EMBL/GenBank/DDBJ whole genome shotgun (WGS) entry which is preliminary data.</text>
</comment>
<dbReference type="InterPro" id="IPR023614">
    <property type="entry name" value="Porin_dom_sf"/>
</dbReference>
<protein>
    <recommendedName>
        <fullName evidence="4">Porin</fullName>
    </recommendedName>
</protein>
<accession>A0ABU3K364</accession>
<feature type="signal peptide" evidence="1">
    <location>
        <begin position="1"/>
        <end position="19"/>
    </location>
</feature>
<reference evidence="2 3" key="1">
    <citation type="journal article" date="2023" name="ISME J.">
        <title>Cultivation and genomic characterization of novel and ubiquitous marine nitrite-oxidizing bacteria from the Nitrospirales.</title>
        <authorList>
            <person name="Mueller A.J."/>
            <person name="Daebeler A."/>
            <person name="Herbold C.W."/>
            <person name="Kirkegaard R.H."/>
            <person name="Daims H."/>
        </authorList>
    </citation>
    <scope>NUCLEOTIDE SEQUENCE [LARGE SCALE GENOMIC DNA]</scope>
    <source>
        <strain evidence="2 3">EB</strain>
    </source>
</reference>
<evidence type="ECO:0000313" key="3">
    <source>
        <dbReference type="Proteomes" id="UP001250932"/>
    </source>
</evidence>
<dbReference type="InterPro" id="IPR010870">
    <property type="entry name" value="Porin_O/P"/>
</dbReference>
<dbReference type="Proteomes" id="UP001250932">
    <property type="component" value="Unassembled WGS sequence"/>
</dbReference>
<keyword evidence="1" id="KW-0732">Signal</keyword>
<keyword evidence="3" id="KW-1185">Reference proteome</keyword>
<name>A0ABU3K364_9BACT</name>
<proteinExistence type="predicted"/>
<evidence type="ECO:0000313" key="2">
    <source>
        <dbReference type="EMBL" id="MDT7040814.1"/>
    </source>
</evidence>
<evidence type="ECO:0008006" key="4">
    <source>
        <dbReference type="Google" id="ProtNLM"/>
    </source>
</evidence>
<dbReference type="RefSeq" id="WP_313831173.1">
    <property type="nucleotide sequence ID" value="NZ_JAQOUE010000001.1"/>
</dbReference>
<feature type="chain" id="PRO_5047376102" description="Porin" evidence="1">
    <location>
        <begin position="20"/>
        <end position="476"/>
    </location>
</feature>